<evidence type="ECO:0000313" key="3">
    <source>
        <dbReference type="Ensembl" id="ENSLLTP00000003338.1"/>
    </source>
</evidence>
<dbReference type="Ensembl" id="ENSLLTT00000003472.1">
    <property type="protein sequence ID" value="ENSLLTP00000003338.1"/>
    <property type="gene ID" value="ENSLLTG00000002514.1"/>
</dbReference>
<dbReference type="GO" id="GO:0005634">
    <property type="term" value="C:nucleus"/>
    <property type="evidence" value="ECO:0007669"/>
    <property type="project" value="TreeGrafter"/>
</dbReference>
<dbReference type="CDD" id="cd05837">
    <property type="entry name" value="PWWP_MSH6"/>
    <property type="match status" value="1"/>
</dbReference>
<feature type="domain" description="PWWP" evidence="2">
    <location>
        <begin position="65"/>
        <end position="127"/>
    </location>
</feature>
<sequence>MSRQSSLLTFFSKPAEKSHDGGSGSPTTDTEGRPPQETPPASAPSSSQGRTPALPHDCDFNEFSPGDLVWAKLEGYPWWPCLVYAHPTEGSLLRGRGRASRIHVQFFEDDPSRGWVSIRYIRPYKGKRCSDRKLQLKLDIFTLNPVIASSL</sequence>
<feature type="region of interest" description="Disordered" evidence="1">
    <location>
        <begin position="1"/>
        <end position="57"/>
    </location>
</feature>
<dbReference type="PROSITE" id="PS50812">
    <property type="entry name" value="PWWP"/>
    <property type="match status" value="1"/>
</dbReference>
<dbReference type="InterPro" id="IPR000313">
    <property type="entry name" value="PWWP_dom"/>
</dbReference>
<dbReference type="Proteomes" id="UP000694406">
    <property type="component" value="Unplaced"/>
</dbReference>
<dbReference type="AlphaFoldDB" id="A0A8C5RIW4"/>
<reference evidence="3" key="2">
    <citation type="submission" date="2025-09" db="UniProtKB">
        <authorList>
            <consortium name="Ensembl"/>
        </authorList>
    </citation>
    <scope>IDENTIFICATION</scope>
</reference>
<evidence type="ECO:0000256" key="1">
    <source>
        <dbReference type="SAM" id="MobiDB-lite"/>
    </source>
</evidence>
<dbReference type="Gene3D" id="2.30.30.140">
    <property type="match status" value="1"/>
</dbReference>
<reference evidence="3" key="1">
    <citation type="submission" date="2025-08" db="UniProtKB">
        <authorList>
            <consortium name="Ensembl"/>
        </authorList>
    </citation>
    <scope>IDENTIFICATION</scope>
</reference>
<evidence type="ECO:0000259" key="2">
    <source>
        <dbReference type="PROSITE" id="PS50812"/>
    </source>
</evidence>
<dbReference type="SMART" id="SM00293">
    <property type="entry name" value="PWWP"/>
    <property type="match status" value="1"/>
</dbReference>
<dbReference type="PANTHER" id="PTHR15999">
    <property type="entry name" value="ZINC FINGER CW-TYPE PWWP DOMAIN PROTEIN 1"/>
    <property type="match status" value="1"/>
</dbReference>
<proteinExistence type="predicted"/>
<dbReference type="SUPFAM" id="SSF63748">
    <property type="entry name" value="Tudor/PWWP/MBT"/>
    <property type="match status" value="1"/>
</dbReference>
<dbReference type="PANTHER" id="PTHR15999:SF2">
    <property type="entry name" value="ZINC FINGER CW-TYPE PWWP DOMAIN PROTEIN 1"/>
    <property type="match status" value="1"/>
</dbReference>
<evidence type="ECO:0000313" key="4">
    <source>
        <dbReference type="Proteomes" id="UP000694406"/>
    </source>
</evidence>
<dbReference type="Pfam" id="PF00855">
    <property type="entry name" value="PWWP"/>
    <property type="match status" value="1"/>
</dbReference>
<organism evidence="3 4">
    <name type="scientific">Laticauda laticaudata</name>
    <name type="common">Blue-ringed sea krait</name>
    <name type="synonym">Blue-lipped sea krait</name>
    <dbReference type="NCBI Taxonomy" id="8630"/>
    <lineage>
        <taxon>Eukaryota</taxon>
        <taxon>Metazoa</taxon>
        <taxon>Chordata</taxon>
        <taxon>Craniata</taxon>
        <taxon>Vertebrata</taxon>
        <taxon>Euteleostomi</taxon>
        <taxon>Lepidosauria</taxon>
        <taxon>Squamata</taxon>
        <taxon>Bifurcata</taxon>
        <taxon>Unidentata</taxon>
        <taxon>Episquamata</taxon>
        <taxon>Toxicofera</taxon>
        <taxon>Serpentes</taxon>
        <taxon>Colubroidea</taxon>
        <taxon>Elapidae</taxon>
        <taxon>Laticaudinae</taxon>
        <taxon>Laticauda</taxon>
    </lineage>
</organism>
<dbReference type="GeneTree" id="ENSGT00970000193722"/>
<name>A0A8C5RIW4_LATLA</name>
<keyword evidence="4" id="KW-1185">Reference proteome</keyword>
<accession>A0A8C5RIW4</accession>
<protein>
    <recommendedName>
        <fullName evidence="2">PWWP domain-containing protein</fullName>
    </recommendedName>
</protein>
<dbReference type="InterPro" id="IPR042778">
    <property type="entry name" value="ZCWPW1/ZCWPW2"/>
</dbReference>